<feature type="transmembrane region" description="Helical" evidence="2">
    <location>
        <begin position="180"/>
        <end position="196"/>
    </location>
</feature>
<feature type="transmembrane region" description="Helical" evidence="2">
    <location>
        <begin position="36"/>
        <end position="56"/>
    </location>
</feature>
<dbReference type="STRING" id="379532.ENSPCOP00000022682"/>
<dbReference type="InterPro" id="IPR057315">
    <property type="entry name" value="Exo_endo_phos_PGAP2IP_C"/>
</dbReference>
<dbReference type="GO" id="GO:0006612">
    <property type="term" value="P:protein targeting to membrane"/>
    <property type="evidence" value="ECO:0007669"/>
    <property type="project" value="Ensembl"/>
</dbReference>
<name>A0A2K6G8Y7_PROCO</name>
<evidence type="ECO:0000256" key="1">
    <source>
        <dbReference type="SAM" id="MobiDB-lite"/>
    </source>
</evidence>
<feature type="transmembrane region" description="Helical" evidence="2">
    <location>
        <begin position="7"/>
        <end position="30"/>
    </location>
</feature>
<evidence type="ECO:0000313" key="6">
    <source>
        <dbReference type="Ensembl" id="ENSPCOP00000022682.1"/>
    </source>
</evidence>
<dbReference type="Pfam" id="PF23022">
    <property type="entry name" value="6TM_1st_PGAP2IP"/>
    <property type="match status" value="1"/>
</dbReference>
<dbReference type="GO" id="GO:0070613">
    <property type="term" value="P:regulation of protein processing"/>
    <property type="evidence" value="ECO:0007669"/>
    <property type="project" value="Ensembl"/>
</dbReference>
<dbReference type="GO" id="GO:0044782">
    <property type="term" value="P:cilium organization"/>
    <property type="evidence" value="ECO:0007669"/>
    <property type="project" value="Ensembl"/>
</dbReference>
<organism evidence="6 7">
    <name type="scientific">Propithecus coquereli</name>
    <name type="common">Coquerel's sifaka</name>
    <name type="synonym">Propithecus verreauxi coquereli</name>
    <dbReference type="NCBI Taxonomy" id="379532"/>
    <lineage>
        <taxon>Eukaryota</taxon>
        <taxon>Metazoa</taxon>
        <taxon>Chordata</taxon>
        <taxon>Craniata</taxon>
        <taxon>Vertebrata</taxon>
        <taxon>Euteleostomi</taxon>
        <taxon>Mammalia</taxon>
        <taxon>Eutheria</taxon>
        <taxon>Euarchontoglires</taxon>
        <taxon>Primates</taxon>
        <taxon>Strepsirrhini</taxon>
        <taxon>Lemuriformes</taxon>
        <taxon>Indriidae</taxon>
        <taxon>Propithecus</taxon>
    </lineage>
</organism>
<dbReference type="Pfam" id="PF23226">
    <property type="entry name" value="Exo_endo_phos_PGAP2IP"/>
    <property type="match status" value="1"/>
</dbReference>
<evidence type="ECO:0000256" key="2">
    <source>
        <dbReference type="SAM" id="Phobius"/>
    </source>
</evidence>
<feature type="transmembrane region" description="Helical" evidence="2">
    <location>
        <begin position="202"/>
        <end position="226"/>
    </location>
</feature>
<dbReference type="InterPro" id="IPR036691">
    <property type="entry name" value="Endo/exonu/phosph_ase_sf"/>
</dbReference>
<keyword evidence="7" id="KW-1185">Reference proteome</keyword>
<evidence type="ECO:0000259" key="5">
    <source>
        <dbReference type="Pfam" id="PF23226"/>
    </source>
</evidence>
<dbReference type="GO" id="GO:0071692">
    <property type="term" value="P:protein localization to extracellular region"/>
    <property type="evidence" value="ECO:0007669"/>
    <property type="project" value="Ensembl"/>
</dbReference>
<feature type="region of interest" description="Disordered" evidence="1">
    <location>
        <begin position="87"/>
        <end position="106"/>
    </location>
</feature>
<reference evidence="6" key="1">
    <citation type="submission" date="2025-08" db="UniProtKB">
        <authorList>
            <consortium name="Ensembl"/>
        </authorList>
    </citation>
    <scope>IDENTIFICATION</scope>
</reference>
<dbReference type="Gene3D" id="3.60.10.10">
    <property type="entry name" value="Endonuclease/exonuclease/phosphatase"/>
    <property type="match status" value="1"/>
</dbReference>
<dbReference type="GO" id="GO:0016020">
    <property type="term" value="C:membrane"/>
    <property type="evidence" value="ECO:0007669"/>
    <property type="project" value="GOC"/>
</dbReference>
<feature type="transmembrane region" description="Helical" evidence="2">
    <location>
        <begin position="283"/>
        <end position="301"/>
    </location>
</feature>
<dbReference type="InterPro" id="IPR053912">
    <property type="entry name" value="PGAP2IP_TM_1nd"/>
</dbReference>
<protein>
    <submittedName>
        <fullName evidence="6">Cell wall biosis 43 C-terminal homolog</fullName>
    </submittedName>
</protein>
<dbReference type="Proteomes" id="UP000233160">
    <property type="component" value="Unassembled WGS sequence"/>
</dbReference>
<evidence type="ECO:0000259" key="4">
    <source>
        <dbReference type="Pfam" id="PF23022"/>
    </source>
</evidence>
<proteinExistence type="predicted"/>
<dbReference type="GeneTree" id="ENSGT00510000048509"/>
<feature type="transmembrane region" description="Helical" evidence="2">
    <location>
        <begin position="111"/>
        <end position="129"/>
    </location>
</feature>
<reference evidence="6" key="2">
    <citation type="submission" date="2025-09" db="UniProtKB">
        <authorList>
            <consortium name="Ensembl"/>
        </authorList>
    </citation>
    <scope>IDENTIFICATION</scope>
</reference>
<dbReference type="GO" id="GO:0002790">
    <property type="term" value="P:peptide secretion"/>
    <property type="evidence" value="ECO:0007669"/>
    <property type="project" value="Ensembl"/>
</dbReference>
<dbReference type="PANTHER" id="PTHR14859:SF1">
    <property type="entry name" value="PGAP2-INTERACTING PROTEIN"/>
    <property type="match status" value="1"/>
</dbReference>
<dbReference type="Ensembl" id="ENSPCOT00000033356.1">
    <property type="protein sequence ID" value="ENSPCOP00000022682.1"/>
    <property type="gene ID" value="ENSPCOG00000023456.1"/>
</dbReference>
<dbReference type="GO" id="GO:0042306">
    <property type="term" value="P:regulation of protein import into nucleus"/>
    <property type="evidence" value="ECO:0007669"/>
    <property type="project" value="Ensembl"/>
</dbReference>
<dbReference type="GO" id="GO:0050885">
    <property type="term" value="P:neuromuscular process controlling balance"/>
    <property type="evidence" value="ECO:0007669"/>
    <property type="project" value="Ensembl"/>
</dbReference>
<accession>A0A2K6G8Y7</accession>
<feature type="compositionally biased region" description="Basic and acidic residues" evidence="1">
    <location>
        <begin position="87"/>
        <end position="99"/>
    </location>
</feature>
<keyword evidence="2" id="KW-1133">Transmembrane helix</keyword>
<dbReference type="GO" id="GO:0006606">
    <property type="term" value="P:protein import into nucleus"/>
    <property type="evidence" value="ECO:0007669"/>
    <property type="project" value="Ensembl"/>
</dbReference>
<dbReference type="GO" id="GO:1902531">
    <property type="term" value="P:regulation of intracellular signal transduction"/>
    <property type="evidence" value="ECO:0007669"/>
    <property type="project" value="Ensembl"/>
</dbReference>
<dbReference type="Pfam" id="PF23021">
    <property type="entry name" value="6TM_2nd_PGAP2IP"/>
    <property type="match status" value="1"/>
</dbReference>
<feature type="domain" description="PGAP2IP first transmembrane" evidence="4">
    <location>
        <begin position="3"/>
        <end position="79"/>
    </location>
</feature>
<feature type="transmembrane region" description="Helical" evidence="2">
    <location>
        <begin position="153"/>
        <end position="173"/>
    </location>
</feature>
<sequence>QAPNAALRLALLAVGVSSSLIVQAVTWWSGSSLQRYLRIWGFILGQILLVVLRIWYTSLNPVWSYQTSNKVILTLSAIATLDRIGTDSDRTKPEGKKTVDTTTGMASRPSWPLAGAAFGSLVFLTHWIFGEVSLVSRWAVSGHPHPGPDPNPFGGVILLGLASGLMLSACSWFRGTAHSLIWWVTGAASAAGLLYLRTWAAAASGCVLAVFTASVWPQVLGQLISCGTSPGKTMTTAMIFYLLEMFFCAWCTAFKFVPGGVYARERSDVLLGEIRHYPSAQNAWPVLLWLLVGVGLLGLGLRHKTYERKLGKGAPAKDVSAAIWPFRFGYDNEGWSNLERSALLLEQTGKSLTGISSRVRETTVVTFTFNFGPSTRDHTWGIMVLSRYPIVRSEHHLLPSPEGEIAPAISLTVNISDKLVDFVVTHFGNHEWHYIRALCVSILIFLGYITSAPGSRDYLQLTRHGNVKDIDSTDHDRWCEYIMYRGLIRLGYARISRAELSDSEIQMAKFRIPDDPIHYRDNQRVVIDHREVPKKIHFNPRFGSYKEGHNYENNHRFHMNTPKYFL</sequence>
<evidence type="ECO:0000259" key="3">
    <source>
        <dbReference type="Pfam" id="PF23021"/>
    </source>
</evidence>
<gene>
    <name evidence="6" type="primary">CWH43</name>
</gene>
<dbReference type="GO" id="GO:0006487">
    <property type="term" value="P:protein N-linked glycosylation"/>
    <property type="evidence" value="ECO:0007669"/>
    <property type="project" value="Ensembl"/>
</dbReference>
<dbReference type="AlphaFoldDB" id="A0A2K6G8Y7"/>
<dbReference type="GO" id="GO:0005783">
    <property type="term" value="C:endoplasmic reticulum"/>
    <property type="evidence" value="ECO:0007669"/>
    <property type="project" value="TreeGrafter"/>
</dbReference>
<dbReference type="GO" id="GO:0007155">
    <property type="term" value="P:cell adhesion"/>
    <property type="evidence" value="ECO:0007669"/>
    <property type="project" value="Ensembl"/>
</dbReference>
<dbReference type="GO" id="GO:0007420">
    <property type="term" value="P:brain development"/>
    <property type="evidence" value="ECO:0007669"/>
    <property type="project" value="Ensembl"/>
</dbReference>
<feature type="transmembrane region" description="Helical" evidence="2">
    <location>
        <begin position="238"/>
        <end position="263"/>
    </location>
</feature>
<feature type="domain" description="PGAP2IP second transmembrane" evidence="3">
    <location>
        <begin position="108"/>
        <end position="272"/>
    </location>
</feature>
<dbReference type="GO" id="GO:0006506">
    <property type="term" value="P:GPI anchor biosynthetic process"/>
    <property type="evidence" value="ECO:0007669"/>
    <property type="project" value="TreeGrafter"/>
</dbReference>
<dbReference type="GO" id="GO:0090659">
    <property type="term" value="P:walking behavior"/>
    <property type="evidence" value="ECO:0007669"/>
    <property type="project" value="Ensembl"/>
</dbReference>
<dbReference type="GO" id="GO:0090660">
    <property type="term" value="P:cerebrospinal fluid circulation"/>
    <property type="evidence" value="ECO:0007669"/>
    <property type="project" value="Ensembl"/>
</dbReference>
<dbReference type="OMA" id="DPIHYRD"/>
<dbReference type="InterPro" id="IPR053911">
    <property type="entry name" value="PGAP2IP_TM_2nd"/>
</dbReference>
<dbReference type="InterPro" id="IPR051916">
    <property type="entry name" value="GPI-anchor_lipid_remodeler"/>
</dbReference>
<keyword evidence="2" id="KW-0472">Membrane</keyword>
<dbReference type="SUPFAM" id="SSF56219">
    <property type="entry name" value="DNase I-like"/>
    <property type="match status" value="1"/>
</dbReference>
<dbReference type="PANTHER" id="PTHR14859">
    <property type="entry name" value="CALCOFLUOR WHITE HYPERSENSITIVE PROTEIN PRECURSOR"/>
    <property type="match status" value="1"/>
</dbReference>
<feature type="domain" description="PGAP2IP C-terminal nuclease-like" evidence="5">
    <location>
        <begin position="317"/>
        <end position="530"/>
    </location>
</feature>
<dbReference type="GO" id="GO:0006509">
    <property type="term" value="P:membrane protein ectodomain proteolysis"/>
    <property type="evidence" value="ECO:0007669"/>
    <property type="project" value="Ensembl"/>
</dbReference>
<keyword evidence="2" id="KW-0812">Transmembrane</keyword>
<evidence type="ECO:0000313" key="7">
    <source>
        <dbReference type="Proteomes" id="UP000233160"/>
    </source>
</evidence>
<dbReference type="GO" id="GO:0005576">
    <property type="term" value="C:extracellular region"/>
    <property type="evidence" value="ECO:0007669"/>
    <property type="project" value="GOC"/>
</dbReference>